<dbReference type="GO" id="GO:0032993">
    <property type="term" value="C:protein-DNA complex"/>
    <property type="evidence" value="ECO:0007669"/>
    <property type="project" value="TreeGrafter"/>
</dbReference>
<dbReference type="EMBL" id="JACHMP010000001">
    <property type="protein sequence ID" value="MBB5823382.1"/>
    <property type="molecule type" value="Genomic_DNA"/>
</dbReference>
<evidence type="ECO:0000256" key="1">
    <source>
        <dbReference type="ARBA" id="ARBA00022553"/>
    </source>
</evidence>
<keyword evidence="4 7" id="KW-0238">DNA-binding</keyword>
<evidence type="ECO:0000256" key="3">
    <source>
        <dbReference type="ARBA" id="ARBA00023015"/>
    </source>
</evidence>
<evidence type="ECO:0000256" key="5">
    <source>
        <dbReference type="ARBA" id="ARBA00023163"/>
    </source>
</evidence>
<feature type="modified residue" description="4-aspartylphosphate" evidence="6">
    <location>
        <position position="55"/>
    </location>
</feature>
<dbReference type="Pfam" id="PF00072">
    <property type="entry name" value="Response_reg"/>
    <property type="match status" value="1"/>
</dbReference>
<feature type="DNA-binding region" description="OmpR/PhoB-type" evidence="7">
    <location>
        <begin position="134"/>
        <end position="233"/>
    </location>
</feature>
<evidence type="ECO:0000313" key="11">
    <source>
        <dbReference type="Proteomes" id="UP000540685"/>
    </source>
</evidence>
<sequence>MAERPGALVIEDSADMRRLLCHVLRMAGFDVSEAATGAQGLDLVDRVRPDLVTLDLMLPDMDGIEVCRRLRGMTTAYVIMLTGLVEETDLLVGLEVGADDYMTKPFSPRELRARVAAMFRRPRTAEGRRTGGEPKVIEFGDLLIDEESREVRLADRPVALTRTEFDLLVALASNPRRVWGREALTRQVWHTDWPGDDHVIDVHIANLRRKLGDDARSGRWVRTVHGVGYRFGG</sequence>
<dbReference type="SMART" id="SM00448">
    <property type="entry name" value="REC"/>
    <property type="match status" value="1"/>
</dbReference>
<dbReference type="InterPro" id="IPR036388">
    <property type="entry name" value="WH-like_DNA-bd_sf"/>
</dbReference>
<dbReference type="Proteomes" id="UP000540685">
    <property type="component" value="Unassembled WGS sequence"/>
</dbReference>
<dbReference type="GO" id="GO:0006355">
    <property type="term" value="P:regulation of DNA-templated transcription"/>
    <property type="evidence" value="ECO:0007669"/>
    <property type="project" value="InterPro"/>
</dbReference>
<dbReference type="GO" id="GO:0000976">
    <property type="term" value="F:transcription cis-regulatory region binding"/>
    <property type="evidence" value="ECO:0007669"/>
    <property type="project" value="TreeGrafter"/>
</dbReference>
<dbReference type="PROSITE" id="PS51755">
    <property type="entry name" value="OMPR_PHOB"/>
    <property type="match status" value="1"/>
</dbReference>
<dbReference type="Gene3D" id="6.10.250.690">
    <property type="match status" value="1"/>
</dbReference>
<protein>
    <submittedName>
        <fullName evidence="10">DNA-binding response OmpR family regulator</fullName>
    </submittedName>
</protein>
<dbReference type="Gene3D" id="3.40.50.2300">
    <property type="match status" value="1"/>
</dbReference>
<dbReference type="CDD" id="cd00383">
    <property type="entry name" value="trans_reg_C"/>
    <property type="match status" value="1"/>
</dbReference>
<feature type="domain" description="OmpR/PhoB-type" evidence="9">
    <location>
        <begin position="134"/>
        <end position="233"/>
    </location>
</feature>
<name>A0A7W9IMF0_9ACTN</name>
<keyword evidence="11" id="KW-1185">Reference proteome</keyword>
<evidence type="ECO:0000256" key="4">
    <source>
        <dbReference type="ARBA" id="ARBA00023125"/>
    </source>
</evidence>
<keyword evidence="2" id="KW-0902">Two-component regulatory system</keyword>
<dbReference type="PANTHER" id="PTHR48111:SF4">
    <property type="entry name" value="DNA-BINDING DUAL TRANSCRIPTIONAL REGULATOR OMPR"/>
    <property type="match status" value="1"/>
</dbReference>
<evidence type="ECO:0000256" key="2">
    <source>
        <dbReference type="ARBA" id="ARBA00023012"/>
    </source>
</evidence>
<dbReference type="SUPFAM" id="SSF52172">
    <property type="entry name" value="CheY-like"/>
    <property type="match status" value="1"/>
</dbReference>
<dbReference type="AlphaFoldDB" id="A0A7W9IMF0"/>
<dbReference type="PROSITE" id="PS50110">
    <property type="entry name" value="RESPONSE_REGULATORY"/>
    <property type="match status" value="1"/>
</dbReference>
<evidence type="ECO:0000256" key="7">
    <source>
        <dbReference type="PROSITE-ProRule" id="PRU01091"/>
    </source>
</evidence>
<keyword evidence="5" id="KW-0804">Transcription</keyword>
<accession>A0A7W9IMF0</accession>
<dbReference type="SMART" id="SM00862">
    <property type="entry name" value="Trans_reg_C"/>
    <property type="match status" value="1"/>
</dbReference>
<comment type="caution">
    <text evidence="10">The sequence shown here is derived from an EMBL/GenBank/DDBJ whole genome shotgun (WGS) entry which is preliminary data.</text>
</comment>
<dbReference type="FunFam" id="1.10.10.10:FF:000018">
    <property type="entry name" value="DNA-binding response regulator ResD"/>
    <property type="match status" value="1"/>
</dbReference>
<feature type="domain" description="Response regulatory" evidence="8">
    <location>
        <begin position="6"/>
        <end position="119"/>
    </location>
</feature>
<evidence type="ECO:0000256" key="6">
    <source>
        <dbReference type="PROSITE-ProRule" id="PRU00169"/>
    </source>
</evidence>
<evidence type="ECO:0000259" key="9">
    <source>
        <dbReference type="PROSITE" id="PS51755"/>
    </source>
</evidence>
<keyword evidence="1 6" id="KW-0597">Phosphoprotein</keyword>
<evidence type="ECO:0000259" key="8">
    <source>
        <dbReference type="PROSITE" id="PS50110"/>
    </source>
</evidence>
<organism evidence="10 11">
    <name type="scientific">Streptosporangium becharense</name>
    <dbReference type="NCBI Taxonomy" id="1816182"/>
    <lineage>
        <taxon>Bacteria</taxon>
        <taxon>Bacillati</taxon>
        <taxon>Actinomycetota</taxon>
        <taxon>Actinomycetes</taxon>
        <taxon>Streptosporangiales</taxon>
        <taxon>Streptosporangiaceae</taxon>
        <taxon>Streptosporangium</taxon>
    </lineage>
</organism>
<dbReference type="InterPro" id="IPR001789">
    <property type="entry name" value="Sig_transdc_resp-reg_receiver"/>
</dbReference>
<dbReference type="GO" id="GO:0000156">
    <property type="term" value="F:phosphorelay response regulator activity"/>
    <property type="evidence" value="ECO:0007669"/>
    <property type="project" value="TreeGrafter"/>
</dbReference>
<dbReference type="InterPro" id="IPR011006">
    <property type="entry name" value="CheY-like_superfamily"/>
</dbReference>
<evidence type="ECO:0000313" key="10">
    <source>
        <dbReference type="EMBL" id="MBB5823382.1"/>
    </source>
</evidence>
<dbReference type="PANTHER" id="PTHR48111">
    <property type="entry name" value="REGULATOR OF RPOS"/>
    <property type="match status" value="1"/>
</dbReference>
<dbReference type="Pfam" id="PF00486">
    <property type="entry name" value="Trans_reg_C"/>
    <property type="match status" value="1"/>
</dbReference>
<reference evidence="10 11" key="1">
    <citation type="submission" date="2020-08" db="EMBL/GenBank/DDBJ databases">
        <title>Sequencing the genomes of 1000 actinobacteria strains.</title>
        <authorList>
            <person name="Klenk H.-P."/>
        </authorList>
    </citation>
    <scope>NUCLEOTIDE SEQUENCE [LARGE SCALE GENOMIC DNA]</scope>
    <source>
        <strain evidence="10 11">DSM 46887</strain>
    </source>
</reference>
<dbReference type="GO" id="GO:0005829">
    <property type="term" value="C:cytosol"/>
    <property type="evidence" value="ECO:0007669"/>
    <property type="project" value="TreeGrafter"/>
</dbReference>
<dbReference type="InterPro" id="IPR001867">
    <property type="entry name" value="OmpR/PhoB-type_DNA-bd"/>
</dbReference>
<dbReference type="InterPro" id="IPR039420">
    <property type="entry name" value="WalR-like"/>
</dbReference>
<gene>
    <name evidence="10" type="ORF">F4562_006444</name>
</gene>
<proteinExistence type="predicted"/>
<dbReference type="Gene3D" id="1.10.10.10">
    <property type="entry name" value="Winged helix-like DNA-binding domain superfamily/Winged helix DNA-binding domain"/>
    <property type="match status" value="1"/>
</dbReference>
<keyword evidence="3" id="KW-0805">Transcription regulation</keyword>